<proteinExistence type="predicted"/>
<dbReference type="AlphaFoldDB" id="A0A8T3BLN2"/>
<gene>
    <name evidence="1" type="ORF">KFK09_012734</name>
</gene>
<dbReference type="EMBL" id="JAGYWB010000009">
    <property type="protein sequence ID" value="KAI0512098.1"/>
    <property type="molecule type" value="Genomic_DNA"/>
</dbReference>
<accession>A0A8T3BLN2</accession>
<protein>
    <submittedName>
        <fullName evidence="1">Uncharacterized protein</fullName>
    </submittedName>
</protein>
<name>A0A8T3BLN2_DENNO</name>
<sequence>MKRTQKGPMEAGRPLKIFGGTEKDHGVSFIFKPERSEEVALALCSSANSFNFPSRKLTRAFSAS</sequence>
<dbReference type="Proteomes" id="UP000829196">
    <property type="component" value="Unassembled WGS sequence"/>
</dbReference>
<organism evidence="1 2">
    <name type="scientific">Dendrobium nobile</name>
    <name type="common">Orchid</name>
    <dbReference type="NCBI Taxonomy" id="94219"/>
    <lineage>
        <taxon>Eukaryota</taxon>
        <taxon>Viridiplantae</taxon>
        <taxon>Streptophyta</taxon>
        <taxon>Embryophyta</taxon>
        <taxon>Tracheophyta</taxon>
        <taxon>Spermatophyta</taxon>
        <taxon>Magnoliopsida</taxon>
        <taxon>Liliopsida</taxon>
        <taxon>Asparagales</taxon>
        <taxon>Orchidaceae</taxon>
        <taxon>Epidendroideae</taxon>
        <taxon>Malaxideae</taxon>
        <taxon>Dendrobiinae</taxon>
        <taxon>Dendrobium</taxon>
    </lineage>
</organism>
<keyword evidence="2" id="KW-1185">Reference proteome</keyword>
<evidence type="ECO:0000313" key="2">
    <source>
        <dbReference type="Proteomes" id="UP000829196"/>
    </source>
</evidence>
<comment type="caution">
    <text evidence="1">The sequence shown here is derived from an EMBL/GenBank/DDBJ whole genome shotgun (WGS) entry which is preliminary data.</text>
</comment>
<evidence type="ECO:0000313" key="1">
    <source>
        <dbReference type="EMBL" id="KAI0512098.1"/>
    </source>
</evidence>
<reference evidence="1" key="1">
    <citation type="journal article" date="2022" name="Front. Genet.">
        <title>Chromosome-Scale Assembly of the Dendrobium nobile Genome Provides Insights Into the Molecular Mechanism of the Biosynthesis of the Medicinal Active Ingredient of Dendrobium.</title>
        <authorList>
            <person name="Xu Q."/>
            <person name="Niu S.-C."/>
            <person name="Li K.-L."/>
            <person name="Zheng P.-J."/>
            <person name="Zhang X.-J."/>
            <person name="Jia Y."/>
            <person name="Liu Y."/>
            <person name="Niu Y.-X."/>
            <person name="Yu L.-H."/>
            <person name="Chen D.-F."/>
            <person name="Zhang G.-Q."/>
        </authorList>
    </citation>
    <scope>NUCLEOTIDE SEQUENCE</scope>
    <source>
        <tissue evidence="1">Leaf</tissue>
    </source>
</reference>